<dbReference type="InterPro" id="IPR050789">
    <property type="entry name" value="Diverse_Enzym_Activities"/>
</dbReference>
<dbReference type="RefSeq" id="WP_052892604.1">
    <property type="nucleotide sequence ID" value="NZ_CP011568.3"/>
</dbReference>
<evidence type="ECO:0000259" key="1">
    <source>
        <dbReference type="Pfam" id="PF00144"/>
    </source>
</evidence>
<feature type="domain" description="Beta-lactamase-related" evidence="1">
    <location>
        <begin position="16"/>
        <end position="369"/>
    </location>
</feature>
<keyword evidence="2" id="KW-0378">Hydrolase</keyword>
<dbReference type="PANTHER" id="PTHR43283:SF3">
    <property type="entry name" value="BETA-LACTAMASE FAMILY PROTEIN (AFU_ORTHOLOGUE AFUA_5G07500)"/>
    <property type="match status" value="1"/>
</dbReference>
<sequence length="387" mass="42003">MNQRAIANETLFLQADNVLDNALARQRIVGAVVLVARDGHIVHRRAAGWLDREARRPMREDAIFRLSSLTKPIVSATALALAERGLIRLDDPLQRWLPALALRTADGKAATITLRQLLTHTAGLDYGFFQTAQGPYNVARVSDGLADAGLGIDEQLRRLGTVPLSFPPGTVWRYSVGLDVLGEVLARAAGQTLPALVRRYVCDPLHMHDTAFTVRDAERLATPYADGSPPPRMADPHEVAFMEGLAGIRFAPSRVFDARSFASGGAGMAGSAPDFMRFLLAIANGGGPILRPESAQAMMQNQIGPLRIDVEPTRSWGFGFGGAVLLDRDLAGERRSNGTWRWGGVYGHHWFVDPGRSLVVTVLTNTAMAGMSSRFTEDLQAAIYEAL</sequence>
<reference evidence="3" key="1">
    <citation type="submission" date="2015-06" db="EMBL/GenBank/DDBJ databases">
        <authorList>
            <person name="Lim Y.L."/>
            <person name="Ee R."/>
            <person name="Yong D."/>
            <person name="How K.Y."/>
            <person name="Yin W.F."/>
            <person name="Chan K.G."/>
        </authorList>
    </citation>
    <scope>NUCLEOTIDE SEQUENCE [LARGE SCALE GENOMIC DNA]</scope>
    <source>
        <strain evidence="3">DSM 25325</strain>
    </source>
</reference>
<protein>
    <submittedName>
        <fullName evidence="2">Serine hydrolase</fullName>
    </submittedName>
</protein>
<dbReference type="InterPro" id="IPR012338">
    <property type="entry name" value="Beta-lactam/transpept-like"/>
</dbReference>
<dbReference type="Gene3D" id="3.40.710.10">
    <property type="entry name" value="DD-peptidase/beta-lactamase superfamily"/>
    <property type="match status" value="1"/>
</dbReference>
<name>A0A0G3ESQ5_9BURK</name>
<dbReference type="EMBL" id="CP011568">
    <property type="protein sequence ID" value="AKJ67741.2"/>
    <property type="molecule type" value="Genomic_DNA"/>
</dbReference>
<dbReference type="PANTHER" id="PTHR43283">
    <property type="entry name" value="BETA-LACTAMASE-RELATED"/>
    <property type="match status" value="1"/>
</dbReference>
<evidence type="ECO:0000313" key="2">
    <source>
        <dbReference type="EMBL" id="AKJ67741.2"/>
    </source>
</evidence>
<dbReference type="KEGG" id="ptx:ABW99_05380"/>
<dbReference type="SUPFAM" id="SSF56601">
    <property type="entry name" value="beta-lactamase/transpeptidase-like"/>
    <property type="match status" value="1"/>
</dbReference>
<dbReference type="Proteomes" id="UP000036700">
    <property type="component" value="Chromosome"/>
</dbReference>
<dbReference type="InterPro" id="IPR001466">
    <property type="entry name" value="Beta-lactam-related"/>
</dbReference>
<gene>
    <name evidence="2" type="ORF">ABW99_05380</name>
</gene>
<dbReference type="GO" id="GO:0016787">
    <property type="term" value="F:hydrolase activity"/>
    <property type="evidence" value="ECO:0007669"/>
    <property type="project" value="UniProtKB-KW"/>
</dbReference>
<organism evidence="2 3">
    <name type="scientific">Pandoraea thiooxydans</name>
    <dbReference type="NCBI Taxonomy" id="445709"/>
    <lineage>
        <taxon>Bacteria</taxon>
        <taxon>Pseudomonadati</taxon>
        <taxon>Pseudomonadota</taxon>
        <taxon>Betaproteobacteria</taxon>
        <taxon>Burkholderiales</taxon>
        <taxon>Burkholderiaceae</taxon>
        <taxon>Pandoraea</taxon>
    </lineage>
</organism>
<accession>A0A0G3ESQ5</accession>
<dbReference type="STRING" id="445709.ABW99_05380"/>
<keyword evidence="3" id="KW-1185">Reference proteome</keyword>
<proteinExistence type="predicted"/>
<dbReference type="Pfam" id="PF00144">
    <property type="entry name" value="Beta-lactamase"/>
    <property type="match status" value="1"/>
</dbReference>
<evidence type="ECO:0000313" key="3">
    <source>
        <dbReference type="Proteomes" id="UP000036700"/>
    </source>
</evidence>
<dbReference type="AlphaFoldDB" id="A0A0G3ESQ5"/>